<accession>A0A0U5BJ16</accession>
<name>A0A0U5BJ16_9BACL</name>
<evidence type="ECO:0000313" key="2">
    <source>
        <dbReference type="Proteomes" id="UP000217696"/>
    </source>
</evidence>
<organism evidence="1 2">
    <name type="scientific">Aneurinibacillus soli</name>
    <dbReference type="NCBI Taxonomy" id="1500254"/>
    <lineage>
        <taxon>Bacteria</taxon>
        <taxon>Bacillati</taxon>
        <taxon>Bacillota</taxon>
        <taxon>Bacilli</taxon>
        <taxon>Bacillales</taxon>
        <taxon>Paenibacillaceae</taxon>
        <taxon>Aneurinibacillus group</taxon>
        <taxon>Aneurinibacillus</taxon>
    </lineage>
</organism>
<protein>
    <submittedName>
        <fullName evidence="1">Uncharacterized protein</fullName>
    </submittedName>
</protein>
<dbReference type="Proteomes" id="UP000217696">
    <property type="component" value="Chromosome"/>
</dbReference>
<dbReference type="OrthoDB" id="2875686at2"/>
<gene>
    <name evidence="1" type="ORF">CB4_02348</name>
</gene>
<dbReference type="AlphaFoldDB" id="A0A0U5BJ16"/>
<proteinExistence type="predicted"/>
<reference evidence="1 2" key="1">
    <citation type="submission" date="2015-12" db="EMBL/GenBank/DDBJ databases">
        <title>Genome sequence of Aneurinibacillus soli.</title>
        <authorList>
            <person name="Lee J.S."/>
            <person name="Lee K.C."/>
            <person name="Kim K.K."/>
            <person name="Lee B.W."/>
        </authorList>
    </citation>
    <scope>NUCLEOTIDE SEQUENCE [LARGE SCALE GENOMIC DNA]</scope>
    <source>
        <strain evidence="1 2">CB4</strain>
    </source>
</reference>
<dbReference type="EMBL" id="AP017312">
    <property type="protein sequence ID" value="BAU28174.1"/>
    <property type="molecule type" value="Genomic_DNA"/>
</dbReference>
<dbReference type="KEGG" id="asoc:CB4_02348"/>
<sequence>MLYKYRSGLIFDDTFQAMKNDWIYSVPSAVRLHTDLVRLSHSRSGTMMLLNLPHNESELVLEVEASYGPVDSGDMGGLIIWKSPDECLEFLESVDTSHGDYSRWRAVKYGLQWDFYARINQDWEYFDTGELDANKIGVTLQGESGVPLDITRVTVCRGEYVGVGNLMADSIVTLKDKNGAVVETHVVPDGYSGVNIRLPLAVFEGEIKVIEEGETQTIATTFYGGDMYLYATTPLKIYRDGVELNRIDFSDWGYFRNRDVEMKLQLVNSSDNNLHNIKVKASQHESDVAYQWIILAEDMNGLPGEYRGDVAFSQISGDETKDFWLRIERARDYFGFNPLQFKLDITHD</sequence>
<dbReference type="RefSeq" id="WP_096465950.1">
    <property type="nucleotide sequence ID" value="NZ_AP017312.1"/>
</dbReference>
<evidence type="ECO:0000313" key="1">
    <source>
        <dbReference type="EMBL" id="BAU28174.1"/>
    </source>
</evidence>
<keyword evidence="2" id="KW-1185">Reference proteome</keyword>